<sequence length="103" mass="11422">MLLLPQEGTFITTFTLPMITGTRYNAKLRTVKLDFNFIFAGLGRERKSNGGASPIVVKLHPSMKWELANRAVEAENPTNIDRRGVRGSVDGVIVMLARFVSES</sequence>
<accession>A0A5A7PTI2</accession>
<dbReference type="EMBL" id="BKCP01004984">
    <property type="protein sequence ID" value="GER35587.1"/>
    <property type="molecule type" value="Genomic_DNA"/>
</dbReference>
<evidence type="ECO:0000313" key="1">
    <source>
        <dbReference type="EMBL" id="GER35587.1"/>
    </source>
</evidence>
<organism evidence="1 2">
    <name type="scientific">Striga asiatica</name>
    <name type="common">Asiatic witchweed</name>
    <name type="synonym">Buchnera asiatica</name>
    <dbReference type="NCBI Taxonomy" id="4170"/>
    <lineage>
        <taxon>Eukaryota</taxon>
        <taxon>Viridiplantae</taxon>
        <taxon>Streptophyta</taxon>
        <taxon>Embryophyta</taxon>
        <taxon>Tracheophyta</taxon>
        <taxon>Spermatophyta</taxon>
        <taxon>Magnoliopsida</taxon>
        <taxon>eudicotyledons</taxon>
        <taxon>Gunneridae</taxon>
        <taxon>Pentapetalae</taxon>
        <taxon>asterids</taxon>
        <taxon>lamiids</taxon>
        <taxon>Lamiales</taxon>
        <taxon>Orobanchaceae</taxon>
        <taxon>Buchnereae</taxon>
        <taxon>Striga</taxon>
    </lineage>
</organism>
<name>A0A5A7PTI2_STRAF</name>
<evidence type="ECO:0000313" key="2">
    <source>
        <dbReference type="Proteomes" id="UP000325081"/>
    </source>
</evidence>
<comment type="caution">
    <text evidence="1">The sequence shown here is derived from an EMBL/GenBank/DDBJ whole genome shotgun (WGS) entry which is preliminary data.</text>
</comment>
<proteinExistence type="predicted"/>
<gene>
    <name evidence="1" type="ORF">STAS_11877</name>
</gene>
<keyword evidence="2" id="KW-1185">Reference proteome</keyword>
<dbReference type="Proteomes" id="UP000325081">
    <property type="component" value="Unassembled WGS sequence"/>
</dbReference>
<dbReference type="AlphaFoldDB" id="A0A5A7PTI2"/>
<reference evidence="2" key="1">
    <citation type="journal article" date="2019" name="Curr. Biol.">
        <title>Genome Sequence of Striga asiatica Provides Insight into the Evolution of Plant Parasitism.</title>
        <authorList>
            <person name="Yoshida S."/>
            <person name="Kim S."/>
            <person name="Wafula E.K."/>
            <person name="Tanskanen J."/>
            <person name="Kim Y.M."/>
            <person name="Honaas L."/>
            <person name="Yang Z."/>
            <person name="Spallek T."/>
            <person name="Conn C.E."/>
            <person name="Ichihashi Y."/>
            <person name="Cheong K."/>
            <person name="Cui S."/>
            <person name="Der J.P."/>
            <person name="Gundlach H."/>
            <person name="Jiao Y."/>
            <person name="Hori C."/>
            <person name="Ishida J.K."/>
            <person name="Kasahara H."/>
            <person name="Kiba T."/>
            <person name="Kim M.S."/>
            <person name="Koo N."/>
            <person name="Laohavisit A."/>
            <person name="Lee Y.H."/>
            <person name="Lumba S."/>
            <person name="McCourt P."/>
            <person name="Mortimer J.C."/>
            <person name="Mutuku J.M."/>
            <person name="Nomura T."/>
            <person name="Sasaki-Sekimoto Y."/>
            <person name="Seto Y."/>
            <person name="Wang Y."/>
            <person name="Wakatake T."/>
            <person name="Sakakibara H."/>
            <person name="Demura T."/>
            <person name="Yamaguchi S."/>
            <person name="Yoneyama K."/>
            <person name="Manabe R.I."/>
            <person name="Nelson D.C."/>
            <person name="Schulman A.H."/>
            <person name="Timko M.P."/>
            <person name="dePamphilis C.W."/>
            <person name="Choi D."/>
            <person name="Shirasu K."/>
        </authorList>
    </citation>
    <scope>NUCLEOTIDE SEQUENCE [LARGE SCALE GENOMIC DNA]</scope>
    <source>
        <strain evidence="2">cv. UVA1</strain>
    </source>
</reference>
<protein>
    <submittedName>
        <fullName evidence="1">Dihydroorotate dehydrogenase</fullName>
    </submittedName>
</protein>